<feature type="active site" description="Proton donor/acceptor" evidence="5">
    <location>
        <position position="151"/>
    </location>
</feature>
<evidence type="ECO:0000256" key="5">
    <source>
        <dbReference type="HAMAP-Rule" id="MF_03040"/>
    </source>
</evidence>
<comment type="function">
    <text evidence="5">Phosphodiesterase responsible for the U6 snRNA 3' end processing. Acts as an exoribonuclease (RNase) responsible for trimming the poly(U) tract of the last nucleotides in the pre-U6 snRNA molecule, leading to the formation of mature U6 snRNA.</text>
</comment>
<evidence type="ECO:0000313" key="7">
    <source>
        <dbReference type="EMBL" id="KKZ62676.1"/>
    </source>
</evidence>
<feature type="region of interest" description="Disordered" evidence="6">
    <location>
        <begin position="232"/>
        <end position="255"/>
    </location>
</feature>
<dbReference type="Gene3D" id="3.90.1140.10">
    <property type="entry name" value="Cyclic phosphodiesterase"/>
    <property type="match status" value="1"/>
</dbReference>
<comment type="subcellular location">
    <subcellularLocation>
        <location evidence="5">Nucleus</location>
    </subcellularLocation>
</comment>
<keyword evidence="1 5" id="KW-0540">Nuclease</keyword>
<dbReference type="VEuPathDB" id="FungiDB:EMCG_00359"/>
<evidence type="ECO:0000256" key="4">
    <source>
        <dbReference type="ARBA" id="ARBA00023242"/>
    </source>
</evidence>
<dbReference type="PANTHER" id="PTHR13522:SF3">
    <property type="entry name" value="U6 SNRNA PHOSPHODIESTERASE 1"/>
    <property type="match status" value="1"/>
</dbReference>
<dbReference type="HAMAP" id="MF_03040">
    <property type="entry name" value="USB1"/>
    <property type="match status" value="1"/>
</dbReference>
<name>A0A0G2J8R2_9EURO</name>
<evidence type="ECO:0000256" key="3">
    <source>
        <dbReference type="ARBA" id="ARBA00023239"/>
    </source>
</evidence>
<dbReference type="EMBL" id="LCZI01001058">
    <property type="protein sequence ID" value="KKZ62676.1"/>
    <property type="molecule type" value="Genomic_DNA"/>
</dbReference>
<comment type="similarity">
    <text evidence="5">Belongs to the 2H phosphoesterase superfamily. USB1 family.</text>
</comment>
<dbReference type="OrthoDB" id="49151at2759"/>
<dbReference type="PANTHER" id="PTHR13522">
    <property type="entry name" value="U6 SNRNA PHOSPHODIESTERASE 1"/>
    <property type="match status" value="1"/>
</dbReference>
<evidence type="ECO:0000256" key="2">
    <source>
        <dbReference type="ARBA" id="ARBA00022801"/>
    </source>
</evidence>
<evidence type="ECO:0000256" key="1">
    <source>
        <dbReference type="ARBA" id="ARBA00022722"/>
    </source>
</evidence>
<evidence type="ECO:0000256" key="6">
    <source>
        <dbReference type="SAM" id="MobiDB-lite"/>
    </source>
</evidence>
<dbReference type="GO" id="GO:0034477">
    <property type="term" value="P:U6 snRNA 3'-end processing"/>
    <property type="evidence" value="ECO:0007669"/>
    <property type="project" value="UniProtKB-UniRule"/>
</dbReference>
<gene>
    <name evidence="5" type="primary">USB1</name>
    <name evidence="7" type="ORF">EMCG_00359</name>
</gene>
<dbReference type="AlphaFoldDB" id="A0A0G2J8R2"/>
<comment type="caution">
    <text evidence="7">The sequence shown here is derived from an EMBL/GenBank/DDBJ whole genome shotgun (WGS) entry which is preliminary data.</text>
</comment>
<dbReference type="GO" id="GO:0016829">
    <property type="term" value="F:lyase activity"/>
    <property type="evidence" value="ECO:0007669"/>
    <property type="project" value="UniProtKB-KW"/>
</dbReference>
<feature type="compositionally biased region" description="Basic residues" evidence="6">
    <location>
        <begin position="29"/>
        <end position="38"/>
    </location>
</feature>
<feature type="active site" description="Proton donor/acceptor" evidence="5">
    <location>
        <position position="273"/>
    </location>
</feature>
<keyword evidence="4 5" id="KW-0539">Nucleus</keyword>
<keyword evidence="2 5" id="KW-0378">Hydrolase</keyword>
<dbReference type="GO" id="GO:1990838">
    <property type="term" value="F:poly(U)-specific exoribonuclease activity, producing 3' uridine cyclic phosphate ends"/>
    <property type="evidence" value="ECO:0007669"/>
    <property type="project" value="UniProtKB-UniRule"/>
</dbReference>
<protein>
    <recommendedName>
        <fullName evidence="5">U6 snRNA phosphodiesterase</fullName>
        <ecNumber evidence="5">3.1.4.-</ecNumber>
    </recommendedName>
</protein>
<dbReference type="InterPro" id="IPR027521">
    <property type="entry name" value="Usb1"/>
</dbReference>
<sequence length="335" mass="37671">MSLVQYSDSDSESDENTPQRESRPVATKLSRRPLKRQRTDRSNVIGNDKGDGNGGGGLTALPPLPSEFLDLYATNSRISVQDDPSLHDGRKRMMPHVAGNWPTHIYLEWYPAATELAILEEVIARCGQKVQNGLEIHDLLYSDLGAQVPLHISLSRPVVLVTEDRQPFRGLLNDAIRESNIRPFHVKTDGLDWVSNFEKTRWFLVLRVIKPMNNELNRLLALSNQSLAAFQQPPLYQNPPPTTTHANKRDTEKFRTQRSTTSAAVADYSDYFHISIAWSLTEPSQEDKQRVASVELGKVKEIEVPFNSVKLKIGNSVHNLELPIRVLDEGGFCGL</sequence>
<keyword evidence="3" id="KW-0456">Lyase</keyword>
<proteinExistence type="inferred from homology"/>
<dbReference type="Proteomes" id="UP000034164">
    <property type="component" value="Unassembled WGS sequence"/>
</dbReference>
<organism evidence="7 8">
    <name type="scientific">[Emmonsia] crescens</name>
    <dbReference type="NCBI Taxonomy" id="73230"/>
    <lineage>
        <taxon>Eukaryota</taxon>
        <taxon>Fungi</taxon>
        <taxon>Dikarya</taxon>
        <taxon>Ascomycota</taxon>
        <taxon>Pezizomycotina</taxon>
        <taxon>Eurotiomycetes</taxon>
        <taxon>Eurotiomycetidae</taxon>
        <taxon>Onygenales</taxon>
        <taxon>Ajellomycetaceae</taxon>
        <taxon>Emergomyces</taxon>
    </lineage>
</organism>
<accession>A0A0G2J8R2</accession>
<dbReference type="EC" id="3.1.4.-" evidence="5"/>
<dbReference type="GO" id="GO:0005634">
    <property type="term" value="C:nucleus"/>
    <property type="evidence" value="ECO:0007669"/>
    <property type="project" value="UniProtKB-SubCell"/>
</dbReference>
<evidence type="ECO:0000313" key="8">
    <source>
        <dbReference type="Proteomes" id="UP000034164"/>
    </source>
</evidence>
<feature type="region of interest" description="Disordered" evidence="6">
    <location>
        <begin position="1"/>
        <end position="60"/>
    </location>
</feature>
<reference evidence="8" key="1">
    <citation type="journal article" date="2015" name="PLoS Genet.">
        <title>The dynamic genome and transcriptome of the human fungal pathogen Blastomyces and close relative Emmonsia.</title>
        <authorList>
            <person name="Munoz J.F."/>
            <person name="Gauthier G.M."/>
            <person name="Desjardins C.A."/>
            <person name="Gallo J.E."/>
            <person name="Holder J."/>
            <person name="Sullivan T.D."/>
            <person name="Marty A.J."/>
            <person name="Carmen J.C."/>
            <person name="Chen Z."/>
            <person name="Ding L."/>
            <person name="Gujja S."/>
            <person name="Magrini V."/>
            <person name="Misas E."/>
            <person name="Mitreva M."/>
            <person name="Priest M."/>
            <person name="Saif S."/>
            <person name="Whiston E.A."/>
            <person name="Young S."/>
            <person name="Zeng Q."/>
            <person name="Goldman W.E."/>
            <person name="Mardis E.R."/>
            <person name="Taylor J.W."/>
            <person name="McEwen J.G."/>
            <person name="Clay O.K."/>
            <person name="Klein B.S."/>
            <person name="Cuomo C.A."/>
        </authorList>
    </citation>
    <scope>NUCLEOTIDE SEQUENCE [LARGE SCALE GENOMIC DNA]</scope>
    <source>
        <strain evidence="8">UAMH 3008</strain>
    </source>
</reference>
<dbReference type="Pfam" id="PF09749">
    <property type="entry name" value="HVSL"/>
    <property type="match status" value="1"/>
</dbReference>